<evidence type="ECO:0000256" key="11">
    <source>
        <dbReference type="ARBA" id="ARBA00023180"/>
    </source>
</evidence>
<dbReference type="PROSITE" id="PS00237">
    <property type="entry name" value="G_PROTEIN_RECEP_F1_1"/>
    <property type="match status" value="1"/>
</dbReference>
<reference evidence="16 17" key="1">
    <citation type="submission" date="2019-04" db="EMBL/GenBank/DDBJ databases">
        <authorList>
            <consortium name="Wellcome Sanger Institute Data Sharing"/>
        </authorList>
    </citation>
    <scope>NUCLEOTIDE SEQUENCE [LARGE SCALE GENOMIC DNA]</scope>
</reference>
<dbReference type="GO" id="GO:0005769">
    <property type="term" value="C:early endosome"/>
    <property type="evidence" value="ECO:0007669"/>
    <property type="project" value="UniProtKB-SubCell"/>
</dbReference>
<dbReference type="OrthoDB" id="8951197at2759"/>
<comment type="similarity">
    <text evidence="13">Belongs to the G-protein coupled receptor 1 family.</text>
</comment>
<dbReference type="Proteomes" id="UP000694397">
    <property type="component" value="Chromosome 18"/>
</dbReference>
<comment type="subcellular location">
    <subcellularLocation>
        <location evidence="2">Cell membrane</location>
        <topology evidence="2">Multi-pass membrane protein</topology>
    </subcellularLocation>
    <subcellularLocation>
        <location evidence="1">Early endosome</location>
    </subcellularLocation>
</comment>
<dbReference type="CDD" id="cd14984">
    <property type="entry name" value="7tmA_Chemokine_R"/>
    <property type="match status" value="1"/>
</dbReference>
<dbReference type="GO" id="GO:0006955">
    <property type="term" value="P:immune response"/>
    <property type="evidence" value="ECO:0007669"/>
    <property type="project" value="TreeGrafter"/>
</dbReference>
<keyword evidence="8 14" id="KW-0472">Membrane</keyword>
<evidence type="ECO:0000256" key="6">
    <source>
        <dbReference type="ARBA" id="ARBA00022989"/>
    </source>
</evidence>
<dbReference type="InterPro" id="IPR050119">
    <property type="entry name" value="CCR1-9-like"/>
</dbReference>
<feature type="transmembrane region" description="Helical" evidence="14">
    <location>
        <begin position="153"/>
        <end position="170"/>
    </location>
</feature>
<reference evidence="16" key="2">
    <citation type="submission" date="2025-08" db="UniProtKB">
        <authorList>
            <consortium name="Ensembl"/>
        </authorList>
    </citation>
    <scope>IDENTIFICATION</scope>
</reference>
<evidence type="ECO:0000313" key="16">
    <source>
        <dbReference type="Ensembl" id="ENSSFOP00015004200.2"/>
    </source>
</evidence>
<dbReference type="InterPro" id="IPR000276">
    <property type="entry name" value="GPCR_Rhodpsn"/>
</dbReference>
<evidence type="ECO:0000256" key="4">
    <source>
        <dbReference type="ARBA" id="ARBA00022692"/>
    </source>
</evidence>
<feature type="transmembrane region" description="Helical" evidence="14">
    <location>
        <begin position="116"/>
        <end position="133"/>
    </location>
</feature>
<keyword evidence="17" id="KW-1185">Reference proteome</keyword>
<keyword evidence="3" id="KW-1003">Cell membrane</keyword>
<evidence type="ECO:0000256" key="7">
    <source>
        <dbReference type="ARBA" id="ARBA00023040"/>
    </source>
</evidence>
<feature type="domain" description="G-protein coupled receptors family 1 profile" evidence="15">
    <location>
        <begin position="56"/>
        <end position="303"/>
    </location>
</feature>
<feature type="transmembrane region" description="Helical" evidence="14">
    <location>
        <begin position="44"/>
        <end position="65"/>
    </location>
</feature>
<dbReference type="PROSITE" id="PS50262">
    <property type="entry name" value="G_PROTEIN_RECEP_F1_2"/>
    <property type="match status" value="1"/>
</dbReference>
<evidence type="ECO:0000256" key="1">
    <source>
        <dbReference type="ARBA" id="ARBA00004412"/>
    </source>
</evidence>
<evidence type="ECO:0000256" key="10">
    <source>
        <dbReference type="ARBA" id="ARBA00023170"/>
    </source>
</evidence>
<evidence type="ECO:0000256" key="3">
    <source>
        <dbReference type="ARBA" id="ARBA00022475"/>
    </source>
</evidence>
<dbReference type="GO" id="GO:0019957">
    <property type="term" value="F:C-C chemokine binding"/>
    <property type="evidence" value="ECO:0007669"/>
    <property type="project" value="TreeGrafter"/>
</dbReference>
<organism evidence="16 17">
    <name type="scientific">Scleropages formosus</name>
    <name type="common">Asian bonytongue</name>
    <name type="synonym">Osteoglossum formosum</name>
    <dbReference type="NCBI Taxonomy" id="113540"/>
    <lineage>
        <taxon>Eukaryota</taxon>
        <taxon>Metazoa</taxon>
        <taxon>Chordata</taxon>
        <taxon>Craniata</taxon>
        <taxon>Vertebrata</taxon>
        <taxon>Euteleostomi</taxon>
        <taxon>Actinopterygii</taxon>
        <taxon>Neopterygii</taxon>
        <taxon>Teleostei</taxon>
        <taxon>Osteoglossocephala</taxon>
        <taxon>Osteoglossomorpha</taxon>
        <taxon>Osteoglossiformes</taxon>
        <taxon>Osteoglossidae</taxon>
        <taxon>Scleropages</taxon>
    </lineage>
</organism>
<evidence type="ECO:0000256" key="12">
    <source>
        <dbReference type="ARBA" id="ARBA00023224"/>
    </source>
</evidence>
<dbReference type="Ensembl" id="ENSSFOT00015004268.2">
    <property type="protein sequence ID" value="ENSSFOP00015004200.2"/>
    <property type="gene ID" value="ENSSFOG00015002733.2"/>
</dbReference>
<dbReference type="Gene3D" id="1.20.1070.10">
    <property type="entry name" value="Rhodopsin 7-helix transmembrane proteins"/>
    <property type="match status" value="1"/>
</dbReference>
<evidence type="ECO:0000256" key="5">
    <source>
        <dbReference type="ARBA" id="ARBA00022753"/>
    </source>
</evidence>
<dbReference type="FunFam" id="1.20.1070.10:FF:000026">
    <property type="entry name" value="C-C chemokine receptor type 5"/>
    <property type="match status" value="1"/>
</dbReference>
<reference evidence="16" key="3">
    <citation type="submission" date="2025-09" db="UniProtKB">
        <authorList>
            <consortium name="Ensembl"/>
        </authorList>
    </citation>
    <scope>IDENTIFICATION</scope>
</reference>
<proteinExistence type="inferred from homology"/>
<evidence type="ECO:0000256" key="8">
    <source>
        <dbReference type="ARBA" id="ARBA00023136"/>
    </source>
</evidence>
<dbReference type="PRINTS" id="PR00645">
    <property type="entry name" value="CXCCHMKINER4"/>
</dbReference>
<dbReference type="PRINTS" id="PR00657">
    <property type="entry name" value="CCCHEMOKINER"/>
</dbReference>
<keyword evidence="12 13" id="KW-0807">Transducer</keyword>
<dbReference type="InterPro" id="IPR001277">
    <property type="entry name" value="CXCR4/ACKR2"/>
</dbReference>
<feature type="transmembrane region" description="Helical" evidence="14">
    <location>
        <begin position="77"/>
        <end position="96"/>
    </location>
</feature>
<dbReference type="GO" id="GO:0060326">
    <property type="term" value="P:cell chemotaxis"/>
    <property type="evidence" value="ECO:0007669"/>
    <property type="project" value="TreeGrafter"/>
</dbReference>
<sequence>QHTTYLKACDPLVYSGNYEDYYNDSFEDFGVCKYERHSALFLPVLYSLCFVIGLIGNGLVFWVILARVKLRNMTDVCLLNLAIADLLLLCALPFLAHYSRADWVFGEAMCKIILGTYYIGFYSGIFFVTLMSIDRYLAIVHAVYALKARTRTYGLIASAVVWILGVLASFPELHFIAVQSQFNSILCLVHYNTEDNFLRVFGLLKMNALGLLIPLIIIVFCNSVIISRQLYSKLMKRKTIHLVLSVVVVFFCCWVPYNVASFFKALEFIEVYTACHSSKAIRLSLQITEALAYSHTCWNPVLYVFVEKRFRKHLLQLTNNTLSIKHPFFNTISPVLHSQTSKTDHLN</sequence>
<evidence type="ECO:0000256" key="2">
    <source>
        <dbReference type="ARBA" id="ARBA00004651"/>
    </source>
</evidence>
<keyword evidence="7 13" id="KW-0297">G-protein coupled receptor</keyword>
<dbReference type="SUPFAM" id="SSF81321">
    <property type="entry name" value="Family A G protein-coupled receptor-like"/>
    <property type="match status" value="1"/>
</dbReference>
<dbReference type="GeneTree" id="ENSGT01020000230359"/>
<keyword evidence="11" id="KW-0325">Glycoprotein</keyword>
<dbReference type="GO" id="GO:0019722">
    <property type="term" value="P:calcium-mediated signaling"/>
    <property type="evidence" value="ECO:0007669"/>
    <property type="project" value="TreeGrafter"/>
</dbReference>
<dbReference type="PANTHER" id="PTHR10489:SF627">
    <property type="entry name" value="C-C CHEMOKINE RECEPTOR TYPE 8"/>
    <property type="match status" value="1"/>
</dbReference>
<keyword evidence="9" id="KW-1015">Disulfide bond</keyword>
<dbReference type="InterPro" id="IPR017452">
    <property type="entry name" value="GPCR_Rhodpsn_7TM"/>
</dbReference>
<dbReference type="InterPro" id="IPR000355">
    <property type="entry name" value="Chemokine_rcpt"/>
</dbReference>
<dbReference type="AlphaFoldDB" id="A0A8C9UXY2"/>
<feature type="transmembrane region" description="Helical" evidence="14">
    <location>
        <begin position="208"/>
        <end position="227"/>
    </location>
</feature>
<keyword evidence="6 14" id="KW-1133">Transmembrane helix</keyword>
<keyword evidence="4 13" id="KW-0812">Transmembrane</keyword>
<dbReference type="GO" id="GO:0016493">
    <property type="term" value="F:C-C chemokine receptor activity"/>
    <property type="evidence" value="ECO:0007669"/>
    <property type="project" value="TreeGrafter"/>
</dbReference>
<keyword evidence="5" id="KW-0967">Endosome</keyword>
<evidence type="ECO:0000313" key="17">
    <source>
        <dbReference type="Proteomes" id="UP000694397"/>
    </source>
</evidence>
<dbReference type="PANTHER" id="PTHR10489">
    <property type="entry name" value="CELL ADHESION MOLECULE"/>
    <property type="match status" value="1"/>
</dbReference>
<evidence type="ECO:0000256" key="13">
    <source>
        <dbReference type="RuleBase" id="RU000688"/>
    </source>
</evidence>
<name>A0A8C9UXY2_SCLFO</name>
<dbReference type="PRINTS" id="PR00237">
    <property type="entry name" value="GPCRRHODOPSN"/>
</dbReference>
<evidence type="ECO:0000256" key="14">
    <source>
        <dbReference type="SAM" id="Phobius"/>
    </source>
</evidence>
<keyword evidence="10 13" id="KW-0675">Receptor</keyword>
<dbReference type="Pfam" id="PF00001">
    <property type="entry name" value="7tm_1"/>
    <property type="match status" value="1"/>
</dbReference>
<dbReference type="GO" id="GO:0009897">
    <property type="term" value="C:external side of plasma membrane"/>
    <property type="evidence" value="ECO:0007669"/>
    <property type="project" value="TreeGrafter"/>
</dbReference>
<accession>A0A8C9UXY2</accession>
<evidence type="ECO:0000256" key="9">
    <source>
        <dbReference type="ARBA" id="ARBA00023157"/>
    </source>
</evidence>
<evidence type="ECO:0000259" key="15">
    <source>
        <dbReference type="PROSITE" id="PS50262"/>
    </source>
</evidence>
<protein>
    <recommendedName>
        <fullName evidence="15">G-protein coupled receptors family 1 profile domain-containing protein</fullName>
    </recommendedName>
</protein>
<feature type="transmembrane region" description="Helical" evidence="14">
    <location>
        <begin position="239"/>
        <end position="257"/>
    </location>
</feature>
<dbReference type="GO" id="GO:0007204">
    <property type="term" value="P:positive regulation of cytosolic calcium ion concentration"/>
    <property type="evidence" value="ECO:0007669"/>
    <property type="project" value="TreeGrafter"/>
</dbReference>